<accession>A0A7H5ABY0</accession>
<proteinExistence type="predicted"/>
<name>A0A7H5ABY0_9ENTR</name>
<dbReference type="Proteomes" id="UP000020202">
    <property type="component" value="Unassembled WGS sequence"/>
</dbReference>
<protein>
    <submittedName>
        <fullName evidence="1">Transposase insF for insertion sequence IS3A</fullName>
    </submittedName>
</protein>
<dbReference type="EMBL" id="JCNZ01000007">
    <property type="protein sequence ID" value="EWF90846.1"/>
    <property type="molecule type" value="Genomic_DNA"/>
</dbReference>
<reference evidence="1 2" key="1">
    <citation type="submission" date="2014-01" db="EMBL/GenBank/DDBJ databases">
        <title>The Genome Sequence of Klebsiella oxytoca MGH 27.</title>
        <authorList>
            <consortium name="The Broad Institute Genomics Platform"/>
            <consortium name="The Broad Institute Genome Sequencing Center for Infectious Disease"/>
            <person name="Murphy C."/>
            <person name="Cosimi L."/>
            <person name="Cerqueira G."/>
            <person name="Feldgarden M."/>
            <person name="Earl A."/>
            <person name="Hung D."/>
            <person name="Onderdonk A.B."/>
            <person name="Ferraro M.J."/>
            <person name="Hooper D."/>
            <person name="Dekker J."/>
            <person name="O'Brien T."/>
            <person name="Huang S."/>
            <person name="Quan V."/>
            <person name="Ernst C."/>
            <person name="Delaney M."/>
            <person name="DuBois A."/>
            <person name="Kim D.S."/>
            <person name="Young S.K."/>
            <person name="Zeng Q."/>
            <person name="Gargeya S."/>
            <person name="Fitzgerald M."/>
            <person name="Abouelleil A."/>
            <person name="Alvarado L."/>
            <person name="Berlin A.M."/>
            <person name="Chapman S.B."/>
            <person name="Gainer-Dewar J."/>
            <person name="Goldberg J."/>
            <person name="Gnerre S."/>
            <person name="Griggs A."/>
            <person name="Gujja S."/>
            <person name="Hansen M."/>
            <person name="Howarth C."/>
            <person name="Imamovic A."/>
            <person name="Ireland A."/>
            <person name="Larimer J."/>
            <person name="McCowan C."/>
            <person name="Murphy C."/>
            <person name="Pearson M."/>
            <person name="Poon T.W."/>
            <person name="Priest M."/>
            <person name="Roberts A."/>
            <person name="Saif S."/>
            <person name="Shea T."/>
            <person name="Sykes S."/>
            <person name="Wortman J."/>
            <person name="Nusbaum C."/>
            <person name="Birren B."/>
        </authorList>
    </citation>
    <scope>NUCLEOTIDE SEQUENCE [LARGE SCALE GENOMIC DNA]</scope>
    <source>
        <strain evidence="1 2">MGH 27</strain>
    </source>
</reference>
<evidence type="ECO:0000313" key="2">
    <source>
        <dbReference type="Proteomes" id="UP000020202"/>
    </source>
</evidence>
<comment type="caution">
    <text evidence="1">The sequence shown here is derived from an EMBL/GenBank/DDBJ whole genome shotgun (WGS) entry which is preliminary data.</text>
</comment>
<organism evidence="1 2">
    <name type="scientific">Klebsiella michiganensis</name>
    <dbReference type="NCBI Taxonomy" id="1134687"/>
    <lineage>
        <taxon>Bacteria</taxon>
        <taxon>Pseudomonadati</taxon>
        <taxon>Pseudomonadota</taxon>
        <taxon>Gammaproteobacteria</taxon>
        <taxon>Enterobacterales</taxon>
        <taxon>Enterobacteriaceae</taxon>
        <taxon>Klebsiella/Raoultella group</taxon>
        <taxon>Klebsiella</taxon>
    </lineage>
</organism>
<sequence length="100" mass="11721">MKYIFIEKYQVEFSIKAMCRVLCVARSCWYAWCLRRPQLSHRQQFQCVFNEAVCKVFVEAKQRYGAARLADEPPKYNIKTIATVRVVRACGQKPHVCSAR</sequence>
<gene>
    <name evidence="1" type="ORF">L373_01226</name>
</gene>
<dbReference type="AlphaFoldDB" id="A0A7H5ABY0"/>
<evidence type="ECO:0000313" key="1">
    <source>
        <dbReference type="EMBL" id="EWF90846.1"/>
    </source>
</evidence>